<accession>A0A840D667</accession>
<keyword evidence="1" id="KW-1133">Transmembrane helix</keyword>
<evidence type="ECO:0000313" key="4">
    <source>
        <dbReference type="Proteomes" id="UP000560658"/>
    </source>
</evidence>
<dbReference type="EMBL" id="JACIER010000011">
    <property type="protein sequence ID" value="MBB4044984.1"/>
    <property type="molecule type" value="Genomic_DNA"/>
</dbReference>
<feature type="transmembrane region" description="Helical" evidence="1">
    <location>
        <begin position="21"/>
        <end position="42"/>
    </location>
</feature>
<protein>
    <recommendedName>
        <fullName evidence="2">Signal transduction histidine kinase internal region domain-containing protein</fullName>
    </recommendedName>
</protein>
<dbReference type="Pfam" id="PF06580">
    <property type="entry name" value="His_kinase"/>
    <property type="match status" value="1"/>
</dbReference>
<keyword evidence="4" id="KW-1185">Reference proteome</keyword>
<dbReference type="PANTHER" id="PTHR34220">
    <property type="entry name" value="SENSOR HISTIDINE KINASE YPDA"/>
    <property type="match status" value="1"/>
</dbReference>
<dbReference type="GO" id="GO:0000155">
    <property type="term" value="F:phosphorelay sensor kinase activity"/>
    <property type="evidence" value="ECO:0007669"/>
    <property type="project" value="InterPro"/>
</dbReference>
<dbReference type="InterPro" id="IPR050640">
    <property type="entry name" value="Bact_2-comp_sensor_kinase"/>
</dbReference>
<keyword evidence="1" id="KW-0812">Transmembrane</keyword>
<dbReference type="AlphaFoldDB" id="A0A840D667"/>
<evidence type="ECO:0000313" key="3">
    <source>
        <dbReference type="EMBL" id="MBB4044984.1"/>
    </source>
</evidence>
<proteinExistence type="predicted"/>
<evidence type="ECO:0000256" key="1">
    <source>
        <dbReference type="SAM" id="Phobius"/>
    </source>
</evidence>
<dbReference type="PANTHER" id="PTHR34220:SF7">
    <property type="entry name" value="SENSOR HISTIDINE KINASE YPDA"/>
    <property type="match status" value="1"/>
</dbReference>
<feature type="transmembrane region" description="Helical" evidence="1">
    <location>
        <begin position="54"/>
        <end position="74"/>
    </location>
</feature>
<dbReference type="InterPro" id="IPR010559">
    <property type="entry name" value="Sig_transdc_His_kin_internal"/>
</dbReference>
<gene>
    <name evidence="3" type="ORF">GGR06_002786</name>
</gene>
<feature type="domain" description="Signal transduction histidine kinase internal region" evidence="2">
    <location>
        <begin position="168"/>
        <end position="238"/>
    </location>
</feature>
<dbReference type="Proteomes" id="UP000560658">
    <property type="component" value="Unassembled WGS sequence"/>
</dbReference>
<comment type="caution">
    <text evidence="3">The sequence shown here is derived from an EMBL/GenBank/DDBJ whole genome shotgun (WGS) entry which is preliminary data.</text>
</comment>
<feature type="transmembrane region" description="Helical" evidence="1">
    <location>
        <begin position="86"/>
        <end position="106"/>
    </location>
</feature>
<reference evidence="3" key="1">
    <citation type="submission" date="2020-08" db="EMBL/GenBank/DDBJ databases">
        <title>Genomic Encyclopedia of Type Strains, Phase IV (KMG-IV): sequencing the most valuable type-strain genomes for metagenomic binning, comparative biology and taxonomic classification.</title>
        <authorList>
            <person name="Goeker M."/>
        </authorList>
    </citation>
    <scope>NUCLEOTIDE SEQUENCE [LARGE SCALE GENOMIC DNA]</scope>
    <source>
        <strain evidence="3">DSM 105720</strain>
    </source>
</reference>
<dbReference type="GO" id="GO:0016020">
    <property type="term" value="C:membrane"/>
    <property type="evidence" value="ECO:0007669"/>
    <property type="project" value="InterPro"/>
</dbReference>
<organism evidence="3 4">
    <name type="scientific">Bacteroides reticulotermitis</name>
    <dbReference type="NCBI Taxonomy" id="1133319"/>
    <lineage>
        <taxon>Bacteria</taxon>
        <taxon>Pseudomonadati</taxon>
        <taxon>Bacteroidota</taxon>
        <taxon>Bacteroidia</taxon>
        <taxon>Bacteroidales</taxon>
        <taxon>Bacteroidaceae</taxon>
        <taxon>Bacteroides</taxon>
    </lineage>
</organism>
<name>A0A840D667_9BACE</name>
<evidence type="ECO:0000259" key="2">
    <source>
        <dbReference type="Pfam" id="PF06580"/>
    </source>
</evidence>
<dbReference type="RefSeq" id="WP_081741218.1">
    <property type="nucleotide sequence ID" value="NZ_JACIER010000011.1"/>
</dbReference>
<sequence length="333" mass="38042">MIGSEYKNILFDFLTQSRFKVWRHLVFVSALIPIALSQAFFVLGSAEGITIRTIYLYGLGVAAAMVVFSYFNIFFLTPRLLIKGRYVDYVLLFFLSVYGFVTMKYFVESHIMGVERAVTGIALLDWLSNSTLYGICIASSSATLLFREWIKDSRQIDSLENSQLKNDIEEFKNRINPQLLYSTLSSASVKAKSNPQQTSEILFKLSELLRYQLYDCARERVLLESEIKFIENNLTLRQENSLFRFGYSISAEGDTSLFVAPAVFMPLIDIVLNQKPSHLSIAFKVDARLRLVCTASGTNLRDCNLLKIKQRLQLLNREFELVKTDESITLVLC</sequence>
<keyword evidence="1" id="KW-0472">Membrane</keyword>